<name>A0ABT6JMM6_9GAMM</name>
<reference evidence="3 4" key="1">
    <citation type="submission" date="2023-04" db="EMBL/GenBank/DDBJ databases">
        <title>Luteimonas sp. M1R5S18.</title>
        <authorList>
            <person name="Sun J.-Q."/>
        </authorList>
    </citation>
    <scope>NUCLEOTIDE SEQUENCE [LARGE SCALE GENOMIC DNA]</scope>
    <source>
        <strain evidence="3 4">M1R5S18</strain>
    </source>
</reference>
<feature type="domain" description="Manganese/iron superoxide dismutase C-terminal" evidence="2">
    <location>
        <begin position="92"/>
        <end position="193"/>
    </location>
</feature>
<dbReference type="RefSeq" id="WP_280602873.1">
    <property type="nucleotide sequence ID" value="NZ_JARXRN010000028.1"/>
</dbReference>
<dbReference type="InterPro" id="IPR019832">
    <property type="entry name" value="Mn/Fe_SOD_C"/>
</dbReference>
<dbReference type="InterPro" id="IPR036314">
    <property type="entry name" value="SOD_C_sf"/>
</dbReference>
<dbReference type="EMBL" id="JARXRN010000028">
    <property type="protein sequence ID" value="MDH5831923.1"/>
    <property type="molecule type" value="Genomic_DNA"/>
</dbReference>
<dbReference type="Gene3D" id="3.55.40.20">
    <property type="entry name" value="Iron/manganese superoxide dismutase, C-terminal domain"/>
    <property type="match status" value="1"/>
</dbReference>
<evidence type="ECO:0000313" key="4">
    <source>
        <dbReference type="Proteomes" id="UP001156831"/>
    </source>
</evidence>
<protein>
    <submittedName>
        <fullName evidence="3">Fe-Mn family superoxide dismutase</fullName>
    </submittedName>
</protein>
<gene>
    <name evidence="3" type="ORF">QFW80_15490</name>
</gene>
<evidence type="ECO:0000259" key="2">
    <source>
        <dbReference type="Pfam" id="PF02777"/>
    </source>
</evidence>
<keyword evidence="4" id="KW-1185">Reference proteome</keyword>
<comment type="catalytic activity">
    <reaction evidence="1">
        <text>2 superoxide + 2 H(+) = H2O2 + O2</text>
        <dbReference type="Rhea" id="RHEA:20696"/>
        <dbReference type="ChEBI" id="CHEBI:15378"/>
        <dbReference type="ChEBI" id="CHEBI:15379"/>
        <dbReference type="ChEBI" id="CHEBI:16240"/>
        <dbReference type="ChEBI" id="CHEBI:18421"/>
        <dbReference type="EC" id="1.15.1.1"/>
    </reaction>
</comment>
<evidence type="ECO:0000256" key="1">
    <source>
        <dbReference type="ARBA" id="ARBA00049204"/>
    </source>
</evidence>
<comment type="caution">
    <text evidence="3">The sequence shown here is derived from an EMBL/GenBank/DDBJ whole genome shotgun (WGS) entry which is preliminary data.</text>
</comment>
<dbReference type="Proteomes" id="UP001156831">
    <property type="component" value="Unassembled WGS sequence"/>
</dbReference>
<dbReference type="Pfam" id="PF02777">
    <property type="entry name" value="Sod_Fe_C"/>
    <property type="match status" value="1"/>
</dbReference>
<dbReference type="PANTHER" id="PTHR42769">
    <property type="entry name" value="SUPEROXIDE DISMUTASE"/>
    <property type="match status" value="1"/>
</dbReference>
<sequence length="200" mass="21416">MPIQLHPLPCDPAAFAPHLPAAAVEQHRRAQQAGLDALNAMLGPHADDEAPALATLVVQARGALAARAAQAWSEAFHWAALRPPPPGDTPGPKGPLADAVARDFGDARRLQERFADAAERLAGPGWAWLVLRRDGRLAILATPQSATPLTGPDVPLLACCLWPHAWIQDRADARARYLSGMWSLVNWSVVASRMPQARAP</sequence>
<dbReference type="PANTHER" id="PTHR42769:SF3">
    <property type="entry name" value="SUPEROXIDE DISMUTASE [FE] 2, CHLOROPLASTIC"/>
    <property type="match status" value="1"/>
</dbReference>
<dbReference type="SUPFAM" id="SSF54719">
    <property type="entry name" value="Fe,Mn superoxide dismutase (SOD), C-terminal domain"/>
    <property type="match status" value="1"/>
</dbReference>
<organism evidence="3 4">
    <name type="scientific">Luteimonas rhizosphaericola</name>
    <dbReference type="NCBI Taxonomy" id="3042024"/>
    <lineage>
        <taxon>Bacteria</taxon>
        <taxon>Pseudomonadati</taxon>
        <taxon>Pseudomonadota</taxon>
        <taxon>Gammaproteobacteria</taxon>
        <taxon>Lysobacterales</taxon>
        <taxon>Lysobacteraceae</taxon>
        <taxon>Luteimonas</taxon>
    </lineage>
</organism>
<proteinExistence type="predicted"/>
<dbReference type="InterPro" id="IPR036324">
    <property type="entry name" value="Mn/Fe_SOD_N_sf"/>
</dbReference>
<accession>A0ABT6JMM6</accession>
<dbReference type="SUPFAM" id="SSF46609">
    <property type="entry name" value="Fe,Mn superoxide dismutase (SOD), N-terminal domain"/>
    <property type="match status" value="1"/>
</dbReference>
<evidence type="ECO:0000313" key="3">
    <source>
        <dbReference type="EMBL" id="MDH5831923.1"/>
    </source>
</evidence>